<organism evidence="6 7">
    <name type="scientific">Ceratitis capitata</name>
    <name type="common">Mediterranean fruit fly</name>
    <name type="synonym">Tephritis capitata</name>
    <dbReference type="NCBI Taxonomy" id="7213"/>
    <lineage>
        <taxon>Eukaryota</taxon>
        <taxon>Metazoa</taxon>
        <taxon>Ecdysozoa</taxon>
        <taxon>Arthropoda</taxon>
        <taxon>Hexapoda</taxon>
        <taxon>Insecta</taxon>
        <taxon>Pterygota</taxon>
        <taxon>Neoptera</taxon>
        <taxon>Endopterygota</taxon>
        <taxon>Diptera</taxon>
        <taxon>Brachycera</taxon>
        <taxon>Muscomorpha</taxon>
        <taxon>Tephritoidea</taxon>
        <taxon>Tephritidae</taxon>
        <taxon>Ceratitis</taxon>
        <taxon>Ceratitis</taxon>
    </lineage>
</organism>
<protein>
    <submittedName>
        <fullName evidence="6">(Mediterranean fruit fly) hypothetical protein</fullName>
    </submittedName>
</protein>
<proteinExistence type="predicted"/>
<name>A0A811UY29_CERCA</name>
<feature type="domain" description="Carboxylesterase type B" evidence="5">
    <location>
        <begin position="86"/>
        <end position="599"/>
    </location>
</feature>
<dbReference type="PANTHER" id="PTHR43142">
    <property type="entry name" value="CARBOXYLIC ESTER HYDROLASE"/>
    <property type="match status" value="1"/>
</dbReference>
<evidence type="ECO:0000256" key="4">
    <source>
        <dbReference type="SAM" id="SignalP"/>
    </source>
</evidence>
<keyword evidence="7" id="KW-1185">Reference proteome</keyword>
<keyword evidence="1" id="KW-1015">Disulfide bond</keyword>
<accession>A0A811UY29</accession>
<evidence type="ECO:0000313" key="6">
    <source>
        <dbReference type="EMBL" id="CAD7003218.1"/>
    </source>
</evidence>
<reference evidence="6" key="1">
    <citation type="submission" date="2020-11" db="EMBL/GenBank/DDBJ databases">
        <authorList>
            <person name="Whitehead M."/>
        </authorList>
    </citation>
    <scope>NUCLEOTIDE SEQUENCE</scope>
    <source>
        <strain evidence="6">EGII</strain>
    </source>
</reference>
<dbReference type="Proteomes" id="UP000606786">
    <property type="component" value="Unassembled WGS sequence"/>
</dbReference>
<dbReference type="InterPro" id="IPR002018">
    <property type="entry name" value="CarbesteraseB"/>
</dbReference>
<comment type="caution">
    <text evidence="6">The sequence shown here is derived from an EMBL/GenBank/DDBJ whole genome shotgun (WGS) entry which is preliminary data.</text>
</comment>
<dbReference type="OrthoDB" id="3200163at2759"/>
<evidence type="ECO:0000256" key="2">
    <source>
        <dbReference type="ARBA" id="ARBA00023180"/>
    </source>
</evidence>
<dbReference type="AlphaFoldDB" id="A0A811UY29"/>
<dbReference type="PANTHER" id="PTHR43142:SF12">
    <property type="entry name" value="CARBOXYLESTERASE TYPE B DOMAIN-CONTAINING PROTEIN-RELATED"/>
    <property type="match status" value="1"/>
</dbReference>
<dbReference type="EMBL" id="CAJHJT010000034">
    <property type="protein sequence ID" value="CAD7003218.1"/>
    <property type="molecule type" value="Genomic_DNA"/>
</dbReference>
<keyword evidence="4" id="KW-0732">Signal</keyword>
<evidence type="ECO:0000256" key="3">
    <source>
        <dbReference type="SAM" id="MobiDB-lite"/>
    </source>
</evidence>
<keyword evidence="2" id="KW-0325">Glycoprotein</keyword>
<evidence type="ECO:0000256" key="1">
    <source>
        <dbReference type="ARBA" id="ARBA00023157"/>
    </source>
</evidence>
<sequence>MANWQRSFSTTLVFLFVLALAVHGQKQQQQSGNKRQKGQSQQLQQQYEQRPRPTQNVQHKESAHAAQERPQGQQKHRYIIKDIPNLGRVRGRALKSQWSGMSLVQFLDIPYAKSPVGPLRFKPPVAVTPWEGVLNAHKSHVGCPSLQDLNNYNHWRKKKIDFEDCLRLSVSTKSFTGKAPVMVYIHGDFLHEGSSNEAAPGYLLEEDVVLVSVRYRLGPFGFLSTMTDEIPGNAAVHDVILALEWIQQHISTFGGDPKRVTLFGQVGGSALINVLTMSPAVRDGLFHRVIYQSGTALSPPFITDNPLPASKDIAKFAGCKNVNKVNALNKCLRKLNTTALLTAFSAHGDSKAPLGVGNYGGVQFVIGGPSGVLPKHPGKLLASEDYKAYPTLGGSVKNAGTFMLKDIYVDNFNETIIDDQLDGLGYIEQIISQTNGPDPTGAWKKFALETIFTTEEIKNGSFYKLVPGLIDMCSIIPFKNPVLLTVQANAKKLANSTYLYTFDYEGEFNRYSLREDVDGSAPFELGVSLTDDNLYLFPWPRQRSLNLNRDIKIAKRMVAFWTSFAANGVPIAPNTPAWPAMTDETGPYLKIGRAVTIGNNYIDEYSITVKEARQGYNLVNEDFFSSLVEINELEEAEDKEGEIDEIGGDNGRKFDFIFVGQKGSRPLRNNIEVSMN</sequence>
<dbReference type="SUPFAM" id="SSF53474">
    <property type="entry name" value="alpha/beta-Hydrolases"/>
    <property type="match status" value="1"/>
</dbReference>
<feature type="signal peptide" evidence="4">
    <location>
        <begin position="1"/>
        <end position="24"/>
    </location>
</feature>
<feature type="compositionally biased region" description="Basic and acidic residues" evidence="3">
    <location>
        <begin position="58"/>
        <end position="67"/>
    </location>
</feature>
<feature type="region of interest" description="Disordered" evidence="3">
    <location>
        <begin position="28"/>
        <end position="77"/>
    </location>
</feature>
<dbReference type="InterPro" id="IPR029058">
    <property type="entry name" value="AB_hydrolase_fold"/>
</dbReference>
<feature type="compositionally biased region" description="Low complexity" evidence="3">
    <location>
        <begin position="28"/>
        <end position="48"/>
    </location>
</feature>
<evidence type="ECO:0000313" key="7">
    <source>
        <dbReference type="Proteomes" id="UP000606786"/>
    </source>
</evidence>
<dbReference type="Gene3D" id="3.40.50.1820">
    <property type="entry name" value="alpha/beta hydrolase"/>
    <property type="match status" value="1"/>
</dbReference>
<gene>
    <name evidence="6" type="ORF">CCAP1982_LOCUS11679</name>
</gene>
<feature type="chain" id="PRO_5032835622" evidence="4">
    <location>
        <begin position="25"/>
        <end position="676"/>
    </location>
</feature>
<dbReference type="KEGG" id="ccat:101452138"/>
<dbReference type="Pfam" id="PF00135">
    <property type="entry name" value="COesterase"/>
    <property type="match status" value="1"/>
</dbReference>
<evidence type="ECO:0000259" key="5">
    <source>
        <dbReference type="Pfam" id="PF00135"/>
    </source>
</evidence>